<protein>
    <submittedName>
        <fullName evidence="1">Uncharacterized protein</fullName>
    </submittedName>
</protein>
<keyword evidence="2" id="KW-1185">Reference proteome</keyword>
<name>A0AAE7K781_9CAUD</name>
<dbReference type="GeneID" id="77951771"/>
<proteinExistence type="predicted"/>
<accession>A0AAE7K781</accession>
<sequence>MSDVQNLDQPYVLGNEDLTLRLRFLLSGQPQVPIEYHRGKPMMDPTELRVEFTWDELGREWEEAPRFEIWGYQVKKNGDRYQTMSHNRYWKPSNAPDWAQRIVEEATRMLPVWDGYQGRKAW</sequence>
<reference evidence="1" key="1">
    <citation type="submission" date="2020-05" db="EMBL/GenBank/DDBJ databases">
        <authorList>
            <person name="Conneilly E.M."/>
            <person name="Corace M.L."/>
            <person name="Daly D."/>
            <person name="Dejene M.A."/>
            <person name="Deng Y."/>
            <person name="Kelly J.M."/>
            <person name="Masiello C.S."/>
            <person name="McDonough D."/>
            <person name="Musser E."/>
            <person name="Pecorale A.L."/>
            <person name="Ray R.F."/>
            <person name="Regan I.M."/>
            <person name="Shedd N.A."/>
            <person name="Tatone J.R."/>
            <person name="Tocci C.W."/>
            <person name="Zarate C.M."/>
            <person name="Whitefleet-Smith J.L."/>
            <person name="Garlena R.A."/>
            <person name="Russell D.A."/>
            <person name="Pope W.H."/>
            <person name="Jacobs-Sera D."/>
            <person name="Hatfull G.F."/>
        </authorList>
    </citation>
    <scope>NUCLEOTIDE SEQUENCE</scope>
</reference>
<dbReference type="Proteomes" id="UP000821895">
    <property type="component" value="Segment"/>
</dbReference>
<dbReference type="RefSeq" id="YP_010675444.1">
    <property type="nucleotide sequence ID" value="NC_071004.1"/>
</dbReference>
<evidence type="ECO:0000313" key="2">
    <source>
        <dbReference type="Proteomes" id="UP000821895"/>
    </source>
</evidence>
<organism evidence="1 2">
    <name type="scientific">Gordonia phage Clawz</name>
    <dbReference type="NCBI Taxonomy" id="2743910"/>
    <lineage>
        <taxon>Viruses</taxon>
        <taxon>Duplodnaviria</taxon>
        <taxon>Heunggongvirae</taxon>
        <taxon>Uroviricota</taxon>
        <taxon>Caudoviricetes</taxon>
        <taxon>Clawzvirus</taxon>
        <taxon>Clawzvirus clawz</taxon>
    </lineage>
</organism>
<evidence type="ECO:0000313" key="1">
    <source>
        <dbReference type="EMBL" id="QKY79927.1"/>
    </source>
</evidence>
<gene>
    <name evidence="1" type="primary">15</name>
    <name evidence="1" type="ORF">SEA_CLAWZ_15</name>
</gene>
<dbReference type="EMBL" id="MT498058">
    <property type="protein sequence ID" value="QKY79927.1"/>
    <property type="molecule type" value="Genomic_DNA"/>
</dbReference>
<dbReference type="KEGG" id="vg:77951771"/>